<gene>
    <name evidence="2" type="ORF">ACFS1K_01255</name>
</gene>
<accession>A0ABW5V9V6</accession>
<name>A0ABW5V9V6_9FLAO</name>
<sequence>MKEIKIKSLDEIHTLLSKYRKSSIFKFRGQSDSSWELIPKAGRKGFDKVSDQEVFLHWKRRAMSYLKRENYTEWELMAIAQHTGLPTRFLDWTHLPTVALFFAAYENQDRDAALFVYKPNTNIRHQDHNPFEIDRSISMYLPSAASERVANQYGHFSVHKNPKTALNDKTKDGLLIKVIIPSELKVEIVHMLNQYGINYLNLFPDLEGLSKHLTWFVQNYDYWDKNFKDEEID</sequence>
<evidence type="ECO:0000313" key="3">
    <source>
        <dbReference type="Proteomes" id="UP001597532"/>
    </source>
</evidence>
<reference evidence="3" key="1">
    <citation type="journal article" date="2019" name="Int. J. Syst. Evol. Microbiol.">
        <title>The Global Catalogue of Microorganisms (GCM) 10K type strain sequencing project: providing services to taxonomists for standard genome sequencing and annotation.</title>
        <authorList>
            <consortium name="The Broad Institute Genomics Platform"/>
            <consortium name="The Broad Institute Genome Sequencing Center for Infectious Disease"/>
            <person name="Wu L."/>
            <person name="Ma J."/>
        </authorList>
    </citation>
    <scope>NUCLEOTIDE SEQUENCE [LARGE SCALE GENOMIC DNA]</scope>
    <source>
        <strain evidence="3">KCTC 52924</strain>
    </source>
</reference>
<dbReference type="EMBL" id="JBHUOK010000003">
    <property type="protein sequence ID" value="MFD2788382.1"/>
    <property type="molecule type" value="Genomic_DNA"/>
</dbReference>
<proteinExistence type="predicted"/>
<organism evidence="2 3">
    <name type="scientific">Arenibacter antarcticus</name>
    <dbReference type="NCBI Taxonomy" id="2040469"/>
    <lineage>
        <taxon>Bacteria</taxon>
        <taxon>Pseudomonadati</taxon>
        <taxon>Bacteroidota</taxon>
        <taxon>Flavobacteriia</taxon>
        <taxon>Flavobacteriales</taxon>
        <taxon>Flavobacteriaceae</taxon>
        <taxon>Arenibacter</taxon>
    </lineage>
</organism>
<dbReference type="InterPro" id="IPR014966">
    <property type="entry name" value="FRG-dom"/>
</dbReference>
<dbReference type="SMART" id="SM00901">
    <property type="entry name" value="FRG"/>
    <property type="match status" value="1"/>
</dbReference>
<protein>
    <submittedName>
        <fullName evidence="2">FRG domain-containing protein</fullName>
    </submittedName>
</protein>
<evidence type="ECO:0000313" key="2">
    <source>
        <dbReference type="EMBL" id="MFD2788382.1"/>
    </source>
</evidence>
<evidence type="ECO:0000259" key="1">
    <source>
        <dbReference type="SMART" id="SM00901"/>
    </source>
</evidence>
<dbReference type="Pfam" id="PF08867">
    <property type="entry name" value="FRG"/>
    <property type="match status" value="1"/>
</dbReference>
<comment type="caution">
    <text evidence="2">The sequence shown here is derived from an EMBL/GenBank/DDBJ whole genome shotgun (WGS) entry which is preliminary data.</text>
</comment>
<dbReference type="Proteomes" id="UP001597532">
    <property type="component" value="Unassembled WGS sequence"/>
</dbReference>
<feature type="domain" description="FRG" evidence="1">
    <location>
        <begin position="21"/>
        <end position="115"/>
    </location>
</feature>
<dbReference type="RefSeq" id="WP_251807351.1">
    <property type="nucleotide sequence ID" value="NZ_CP166679.1"/>
</dbReference>
<keyword evidence="3" id="KW-1185">Reference proteome</keyword>